<dbReference type="InterPro" id="IPR055850">
    <property type="entry name" value="DUF7427"/>
</dbReference>
<accession>A0A7I9Y3Y3</accession>
<gene>
    <name evidence="1" type="ORF">MALGJ_00100</name>
</gene>
<organism evidence="1 2">
    <name type="scientific">Mycolicibacter algericus</name>
    <name type="common">Mycobacterium algericum</name>
    <dbReference type="NCBI Taxonomy" id="1288388"/>
    <lineage>
        <taxon>Bacteria</taxon>
        <taxon>Bacillati</taxon>
        <taxon>Actinomycetota</taxon>
        <taxon>Actinomycetes</taxon>
        <taxon>Mycobacteriales</taxon>
        <taxon>Mycobacteriaceae</taxon>
        <taxon>Mycolicibacter</taxon>
    </lineage>
</organism>
<sequence>MRELAAIARRRADRMEMIDAYVLADTEWHRRADLAWKVARIPNASRRRCPSTCRSWSSNDVGEQHGRSLMSPADRAWLTLAGGVLAWDMLGAETLSAAAGRYHQRRPWLTRVVVAHLAAHLLGVVPPVADPPHWLTRPKRSIRAVLPALSGA</sequence>
<dbReference type="EMBL" id="BLKY01000001">
    <property type="protein sequence ID" value="GFG83334.1"/>
    <property type="molecule type" value="Genomic_DNA"/>
</dbReference>
<proteinExistence type="predicted"/>
<dbReference type="RefSeq" id="WP_163762272.1">
    <property type="nucleotide sequence ID" value="NZ_BLKY01000001.1"/>
</dbReference>
<evidence type="ECO:0000313" key="2">
    <source>
        <dbReference type="Proteomes" id="UP000465305"/>
    </source>
</evidence>
<comment type="caution">
    <text evidence="1">The sequence shown here is derived from an EMBL/GenBank/DDBJ whole genome shotgun (WGS) entry which is preliminary data.</text>
</comment>
<reference evidence="1 2" key="1">
    <citation type="journal article" date="2019" name="Emerg. Microbes Infect.">
        <title>Comprehensive subspecies identification of 175 nontuberculous mycobacteria species based on 7547 genomic profiles.</title>
        <authorList>
            <person name="Matsumoto Y."/>
            <person name="Kinjo T."/>
            <person name="Motooka D."/>
            <person name="Nabeya D."/>
            <person name="Jung N."/>
            <person name="Uechi K."/>
            <person name="Horii T."/>
            <person name="Iida T."/>
            <person name="Fujita J."/>
            <person name="Nakamura S."/>
        </authorList>
    </citation>
    <scope>NUCLEOTIDE SEQUENCE [LARGE SCALE GENOMIC DNA]</scope>
    <source>
        <strain evidence="1 2">JCM 30723</strain>
    </source>
</reference>
<name>A0A7I9Y3Y3_MYCAL</name>
<dbReference type="Proteomes" id="UP000465305">
    <property type="component" value="Unassembled WGS sequence"/>
</dbReference>
<dbReference type="Pfam" id="PF24202">
    <property type="entry name" value="DUF7427"/>
    <property type="match status" value="1"/>
</dbReference>
<evidence type="ECO:0000313" key="1">
    <source>
        <dbReference type="EMBL" id="GFG83334.1"/>
    </source>
</evidence>
<dbReference type="AlphaFoldDB" id="A0A7I9Y3Y3"/>
<protein>
    <submittedName>
        <fullName evidence="1">Uncharacterized protein</fullName>
    </submittedName>
</protein>